<evidence type="ECO:0000256" key="1">
    <source>
        <dbReference type="PROSITE-ProRule" id="PRU00339"/>
    </source>
</evidence>
<name>A0A4Q1BMF3_TREME</name>
<keyword evidence="4" id="KW-1185">Reference proteome</keyword>
<dbReference type="Proteomes" id="UP000289152">
    <property type="component" value="Unassembled WGS sequence"/>
</dbReference>
<feature type="compositionally biased region" description="Polar residues" evidence="2">
    <location>
        <begin position="284"/>
        <end position="296"/>
    </location>
</feature>
<dbReference type="FunCoup" id="A0A4Q1BMF3">
    <property type="interactions" value="68"/>
</dbReference>
<dbReference type="AlphaFoldDB" id="A0A4Q1BMF3"/>
<dbReference type="InterPro" id="IPR011990">
    <property type="entry name" value="TPR-like_helical_dom_sf"/>
</dbReference>
<feature type="region of interest" description="Disordered" evidence="2">
    <location>
        <begin position="381"/>
        <end position="403"/>
    </location>
</feature>
<dbReference type="InParanoid" id="A0A4Q1BMF3"/>
<feature type="compositionally biased region" description="Acidic residues" evidence="2">
    <location>
        <begin position="389"/>
        <end position="403"/>
    </location>
</feature>
<proteinExistence type="predicted"/>
<dbReference type="VEuPathDB" id="FungiDB:TREMEDRAFT_34391"/>
<feature type="region of interest" description="Disordered" evidence="2">
    <location>
        <begin position="284"/>
        <end position="315"/>
    </location>
</feature>
<feature type="region of interest" description="Disordered" evidence="2">
    <location>
        <begin position="1"/>
        <end position="23"/>
    </location>
</feature>
<dbReference type="STRING" id="5217.A0A4Q1BMF3"/>
<accession>A0A4Q1BMF3</accession>
<feature type="repeat" description="TPR" evidence="1">
    <location>
        <begin position="28"/>
        <end position="61"/>
    </location>
</feature>
<dbReference type="Pfam" id="PF13432">
    <property type="entry name" value="TPR_16"/>
    <property type="match status" value="1"/>
</dbReference>
<dbReference type="InterPro" id="IPR019734">
    <property type="entry name" value="TPR_rpt"/>
</dbReference>
<organism evidence="3 4">
    <name type="scientific">Tremella mesenterica</name>
    <name type="common">Jelly fungus</name>
    <dbReference type="NCBI Taxonomy" id="5217"/>
    <lineage>
        <taxon>Eukaryota</taxon>
        <taxon>Fungi</taxon>
        <taxon>Dikarya</taxon>
        <taxon>Basidiomycota</taxon>
        <taxon>Agaricomycotina</taxon>
        <taxon>Tremellomycetes</taxon>
        <taxon>Tremellales</taxon>
        <taxon>Tremellaceae</taxon>
        <taxon>Tremella</taxon>
    </lineage>
</organism>
<protein>
    <submittedName>
        <fullName evidence="3">Uncharacterized protein</fullName>
    </submittedName>
</protein>
<dbReference type="CDD" id="cd24142">
    <property type="entry name" value="ACL4-like"/>
    <property type="match status" value="1"/>
</dbReference>
<sequence>MVSAKRRKEKSVSKVVNPTPGPSTIQDVSTLIEKAHSLLAQSNFEVAIKILKKVIQLQPDNLEGRELLGVAELEGGDEDVGREHLLSLFPPHTPNPPQTHSPYLYLAQSAENPHEALGYYSTAAAMIENDLKESQLSKEEEVEKRGMAVTALVAMIEIWMSDLCFEDAAETNCDALISRAISISPNDPEVRLSLASIRMSQQRTEEAETVVMGLYDEIKEKQPFDESLPALPVRLNLTRQLLEHHLHLPALDIVQTIREEDSLNVEGAYLEGWALYLRGEALSSSRPQQPETSPHSLNAIPSHGIDPRSSNIAGNVPKVGMEDIDVEDGLKGNEEVWSTPEECFSEAMRSLMECAKLYEEQEYLDEGIGAHVAELLEGLDKKGVKPAEEEWEDEDDAEDVEMV</sequence>
<dbReference type="Gene3D" id="1.25.40.10">
    <property type="entry name" value="Tetratricopeptide repeat domain"/>
    <property type="match status" value="1"/>
</dbReference>
<dbReference type="PROSITE" id="PS50005">
    <property type="entry name" value="TPR"/>
    <property type="match status" value="1"/>
</dbReference>
<evidence type="ECO:0000256" key="2">
    <source>
        <dbReference type="SAM" id="MobiDB-lite"/>
    </source>
</evidence>
<dbReference type="OrthoDB" id="1914839at2759"/>
<reference evidence="3 4" key="1">
    <citation type="submission" date="2016-06" db="EMBL/GenBank/DDBJ databases">
        <title>Evolution of pathogenesis and genome organization in the Tremellales.</title>
        <authorList>
            <person name="Cuomo C."/>
            <person name="Litvintseva A."/>
            <person name="Heitman J."/>
            <person name="Chen Y."/>
            <person name="Sun S."/>
            <person name="Springer D."/>
            <person name="Dromer F."/>
            <person name="Young S."/>
            <person name="Zeng Q."/>
            <person name="Chapman S."/>
            <person name="Gujja S."/>
            <person name="Saif S."/>
            <person name="Birren B."/>
        </authorList>
    </citation>
    <scope>NUCLEOTIDE SEQUENCE [LARGE SCALE GENOMIC DNA]</scope>
    <source>
        <strain evidence="3 4">ATCC 28783</strain>
    </source>
</reference>
<evidence type="ECO:0000313" key="4">
    <source>
        <dbReference type="Proteomes" id="UP000289152"/>
    </source>
</evidence>
<evidence type="ECO:0000313" key="3">
    <source>
        <dbReference type="EMBL" id="RXK38994.1"/>
    </source>
</evidence>
<dbReference type="SUPFAM" id="SSF48452">
    <property type="entry name" value="TPR-like"/>
    <property type="match status" value="1"/>
</dbReference>
<comment type="caution">
    <text evidence="3">The sequence shown here is derived from an EMBL/GenBank/DDBJ whole genome shotgun (WGS) entry which is preliminary data.</text>
</comment>
<keyword evidence="1" id="KW-0802">TPR repeat</keyword>
<gene>
    <name evidence="3" type="ORF">M231_03724</name>
</gene>
<dbReference type="EMBL" id="SDIL01000038">
    <property type="protein sequence ID" value="RXK38994.1"/>
    <property type="molecule type" value="Genomic_DNA"/>
</dbReference>